<gene>
    <name evidence="9" type="ORF">GRF29_185g1463493</name>
</gene>
<evidence type="ECO:0000256" key="1">
    <source>
        <dbReference type="ARBA" id="ARBA00004141"/>
    </source>
</evidence>
<protein>
    <recommendedName>
        <fullName evidence="8">Major facilitator superfamily (MFS) profile domain-containing protein</fullName>
    </recommendedName>
</protein>
<feature type="transmembrane region" description="Helical" evidence="7">
    <location>
        <begin position="445"/>
        <end position="466"/>
    </location>
</feature>
<dbReference type="PANTHER" id="PTHR23502:SF68">
    <property type="entry name" value="MULTIDRUG TRANSPORTER, PUTATIVE (AFU_ORTHOLOGUE AFUA_3G01120)-RELATED"/>
    <property type="match status" value="1"/>
</dbReference>
<feature type="transmembrane region" description="Helical" evidence="7">
    <location>
        <begin position="72"/>
        <end position="89"/>
    </location>
</feature>
<dbReference type="InterPro" id="IPR011701">
    <property type="entry name" value="MFS"/>
</dbReference>
<feature type="transmembrane region" description="Helical" evidence="7">
    <location>
        <begin position="109"/>
        <end position="129"/>
    </location>
</feature>
<dbReference type="EMBL" id="WVTA01000016">
    <property type="protein sequence ID" value="KAK3201587.1"/>
    <property type="molecule type" value="Genomic_DNA"/>
</dbReference>
<dbReference type="GO" id="GO:0022857">
    <property type="term" value="F:transmembrane transporter activity"/>
    <property type="evidence" value="ECO:0007669"/>
    <property type="project" value="InterPro"/>
</dbReference>
<dbReference type="AlphaFoldDB" id="A0AAN6LP12"/>
<feature type="transmembrane region" description="Helical" evidence="7">
    <location>
        <begin position="383"/>
        <end position="404"/>
    </location>
</feature>
<evidence type="ECO:0000259" key="8">
    <source>
        <dbReference type="PROSITE" id="PS50850"/>
    </source>
</evidence>
<feature type="transmembrane region" description="Helical" evidence="7">
    <location>
        <begin position="141"/>
        <end position="162"/>
    </location>
</feature>
<dbReference type="InterPro" id="IPR036259">
    <property type="entry name" value="MFS_trans_sf"/>
</dbReference>
<organism evidence="9 10">
    <name type="scientific">Pseudopithomyces chartarum</name>
    <dbReference type="NCBI Taxonomy" id="1892770"/>
    <lineage>
        <taxon>Eukaryota</taxon>
        <taxon>Fungi</taxon>
        <taxon>Dikarya</taxon>
        <taxon>Ascomycota</taxon>
        <taxon>Pezizomycotina</taxon>
        <taxon>Dothideomycetes</taxon>
        <taxon>Pleosporomycetidae</taxon>
        <taxon>Pleosporales</taxon>
        <taxon>Massarineae</taxon>
        <taxon>Didymosphaeriaceae</taxon>
        <taxon>Pseudopithomyces</taxon>
    </lineage>
</organism>
<dbReference type="Proteomes" id="UP001280581">
    <property type="component" value="Unassembled WGS sequence"/>
</dbReference>
<feature type="transmembrane region" description="Helical" evidence="7">
    <location>
        <begin position="298"/>
        <end position="321"/>
    </location>
</feature>
<feature type="region of interest" description="Disordered" evidence="6">
    <location>
        <begin position="1"/>
        <end position="53"/>
    </location>
</feature>
<feature type="transmembrane region" description="Helical" evidence="7">
    <location>
        <begin position="200"/>
        <end position="221"/>
    </location>
</feature>
<proteinExistence type="inferred from homology"/>
<dbReference type="FunFam" id="1.20.1250.20:FF:000011">
    <property type="entry name" value="MFS multidrug transporter, putative"/>
    <property type="match status" value="1"/>
</dbReference>
<dbReference type="CDD" id="cd17323">
    <property type="entry name" value="MFS_Tpo1_MDR_like"/>
    <property type="match status" value="1"/>
</dbReference>
<reference evidence="9 10" key="1">
    <citation type="submission" date="2021-02" db="EMBL/GenBank/DDBJ databases">
        <title>Genome assembly of Pseudopithomyces chartarum.</title>
        <authorList>
            <person name="Jauregui R."/>
            <person name="Singh J."/>
            <person name="Voisey C."/>
        </authorList>
    </citation>
    <scope>NUCLEOTIDE SEQUENCE [LARGE SCALE GENOMIC DNA]</scope>
    <source>
        <strain evidence="9 10">AGR01</strain>
    </source>
</reference>
<keyword evidence="10" id="KW-1185">Reference proteome</keyword>
<keyword evidence="4 7" id="KW-1133">Transmembrane helix</keyword>
<dbReference type="InterPro" id="IPR020846">
    <property type="entry name" value="MFS_dom"/>
</dbReference>
<evidence type="ECO:0000313" key="10">
    <source>
        <dbReference type="Proteomes" id="UP001280581"/>
    </source>
</evidence>
<comment type="similarity">
    <text evidence="2">Belongs to the major facilitator superfamily.</text>
</comment>
<evidence type="ECO:0000256" key="3">
    <source>
        <dbReference type="ARBA" id="ARBA00022692"/>
    </source>
</evidence>
<dbReference type="PROSITE" id="PS50850">
    <property type="entry name" value="MFS"/>
    <property type="match status" value="1"/>
</dbReference>
<feature type="compositionally biased region" description="Basic and acidic residues" evidence="6">
    <location>
        <begin position="1"/>
        <end position="16"/>
    </location>
</feature>
<dbReference type="GO" id="GO:0016020">
    <property type="term" value="C:membrane"/>
    <property type="evidence" value="ECO:0007669"/>
    <property type="project" value="UniProtKB-SubCell"/>
</dbReference>
<sequence>MAHEKSTGLYDNKEADGSTINTNDATLSNDVDVERQSGDQSGSTTAPKDPNIVGWEVDDPENPLNWNTWKKVGVVVVVAFITMLSPFASTMSASATPLIMKHFESTNETLGAFVTSVYILGYAFGPLAWAPLSELYGRAPIYNICNVVFLIFSVACAVANSLGALITFRFFAGVAASCAVTISSGTVADLYPVEKRGKAMACMVLGPLFGPAIGPVAGGYLAEAKGWRWTFWLVTILAGAACIISFIFNRETYPYVILKKRTERLRKETGNENLRSALDTGRTPKQLFKISIIRPIRMLCLSPIVFLMSLVMASTYGYLYLLLTTYPRVFKSQYNFSEKSIALVYLGIGVGSLIGLMFSGVVSDRLLGYLAKKHNDGKPKPEYRLPIMLIGAVLVPVGLFLYGWSAEKKLHWMAPIVGTAILGAALMIIFMPGLTYLVDAYTTHAASVSAAATVFRSLLGALLPLAGNAMYDALGTGWGNSLLGFIAVASIPVPLAFWIWGERMRNSKRLSKVEF</sequence>
<accession>A0AAN6LP12</accession>
<dbReference type="Gene3D" id="1.20.1250.20">
    <property type="entry name" value="MFS general substrate transporter like domains"/>
    <property type="match status" value="1"/>
</dbReference>
<evidence type="ECO:0000256" key="5">
    <source>
        <dbReference type="ARBA" id="ARBA00023136"/>
    </source>
</evidence>
<feature type="compositionally biased region" description="Polar residues" evidence="6">
    <location>
        <begin position="18"/>
        <end position="29"/>
    </location>
</feature>
<keyword evidence="3 7" id="KW-0812">Transmembrane</keyword>
<comment type="caution">
    <text evidence="9">The sequence shown here is derived from an EMBL/GenBank/DDBJ whole genome shotgun (WGS) entry which is preliminary data.</text>
</comment>
<feature type="domain" description="Major facilitator superfamily (MFS) profile" evidence="8">
    <location>
        <begin position="74"/>
        <end position="504"/>
    </location>
</feature>
<evidence type="ECO:0000256" key="6">
    <source>
        <dbReference type="SAM" id="MobiDB-lite"/>
    </source>
</evidence>
<feature type="transmembrane region" description="Helical" evidence="7">
    <location>
        <begin position="227"/>
        <end position="248"/>
    </location>
</feature>
<comment type="subcellular location">
    <subcellularLocation>
        <location evidence="1">Membrane</location>
        <topology evidence="1">Multi-pass membrane protein</topology>
    </subcellularLocation>
</comment>
<keyword evidence="5 7" id="KW-0472">Membrane</keyword>
<name>A0AAN6LP12_9PLEO</name>
<dbReference type="PANTHER" id="PTHR23502">
    <property type="entry name" value="MAJOR FACILITATOR SUPERFAMILY"/>
    <property type="match status" value="1"/>
</dbReference>
<dbReference type="SUPFAM" id="SSF103473">
    <property type="entry name" value="MFS general substrate transporter"/>
    <property type="match status" value="1"/>
</dbReference>
<dbReference type="Pfam" id="PF07690">
    <property type="entry name" value="MFS_1"/>
    <property type="match status" value="1"/>
</dbReference>
<feature type="transmembrane region" description="Helical" evidence="7">
    <location>
        <begin position="168"/>
        <end position="188"/>
    </location>
</feature>
<feature type="transmembrane region" description="Helical" evidence="7">
    <location>
        <begin position="341"/>
        <end position="362"/>
    </location>
</feature>
<feature type="transmembrane region" description="Helical" evidence="7">
    <location>
        <begin position="478"/>
        <end position="500"/>
    </location>
</feature>
<evidence type="ECO:0000256" key="4">
    <source>
        <dbReference type="ARBA" id="ARBA00022989"/>
    </source>
</evidence>
<evidence type="ECO:0000256" key="2">
    <source>
        <dbReference type="ARBA" id="ARBA00008335"/>
    </source>
</evidence>
<evidence type="ECO:0000313" key="9">
    <source>
        <dbReference type="EMBL" id="KAK3201587.1"/>
    </source>
</evidence>
<feature type="transmembrane region" description="Helical" evidence="7">
    <location>
        <begin position="416"/>
        <end position="438"/>
    </location>
</feature>
<evidence type="ECO:0000256" key="7">
    <source>
        <dbReference type="SAM" id="Phobius"/>
    </source>
</evidence>